<gene>
    <name evidence="2" type="ORF">MED92_06831</name>
</gene>
<sequence length="381" mass="42783">MKWLYPTQQRTGSILFTYLAGLLLSLTAYADTSPPLKTHIISQGISSPWGMDWISDHHLLITEKFVGGWIVDIRDGQKKPVTGWPTSINTQGQGGLLDVLSDPEFANNRTLYFSYSHQNQDNRFTTQIASAQLAENGALTDWQMLFTALPYSKKVHHYGSRLAIKDDQLYISVGDRGNRHRAQDLSDHAGKIHRINTDGTAPKDNPFIGITSASGQPVPETIYSYGHRNPQGMYIDSEGTLWIHEHGPRGGDELNRVLKGQNYGWPVITYGREYWGPSIGEGTHKEGMQQPLYYYVPSIAPSGLIRYESGLFESWQGDFLMGALKERHLNRLSGKSQSGELQESRYLEDLDLRIRDIAVDQQGAIYLITDESNGKLIQVTP</sequence>
<evidence type="ECO:0000259" key="1">
    <source>
        <dbReference type="Pfam" id="PF07995"/>
    </source>
</evidence>
<comment type="caution">
    <text evidence="2">The sequence shown here is derived from an EMBL/GenBank/DDBJ whole genome shotgun (WGS) entry which is preliminary data.</text>
</comment>
<dbReference type="Proteomes" id="UP000002171">
    <property type="component" value="Unassembled WGS sequence"/>
</dbReference>
<dbReference type="EMBL" id="AAOW01000001">
    <property type="protein sequence ID" value="EAR62812.1"/>
    <property type="molecule type" value="Genomic_DNA"/>
</dbReference>
<evidence type="ECO:0000313" key="3">
    <source>
        <dbReference type="Proteomes" id="UP000002171"/>
    </source>
</evidence>
<evidence type="ECO:0000313" key="2">
    <source>
        <dbReference type="EMBL" id="EAR62812.1"/>
    </source>
</evidence>
<dbReference type="PANTHER" id="PTHR19328">
    <property type="entry name" value="HEDGEHOG-INTERACTING PROTEIN"/>
    <property type="match status" value="1"/>
</dbReference>
<feature type="domain" description="Glucose/Sorbosone dehydrogenase" evidence="1">
    <location>
        <begin position="46"/>
        <end position="377"/>
    </location>
</feature>
<dbReference type="Gene3D" id="2.120.10.30">
    <property type="entry name" value="TolB, C-terminal domain"/>
    <property type="match status" value="1"/>
</dbReference>
<protein>
    <submittedName>
        <fullName evidence="2">Hypothetical glucose dehydrogenase</fullName>
    </submittedName>
</protein>
<dbReference type="PANTHER" id="PTHR19328:SF75">
    <property type="entry name" value="ALDOSE SUGAR DEHYDROGENASE YLII"/>
    <property type="match status" value="1"/>
</dbReference>
<proteinExistence type="predicted"/>
<dbReference type="RefSeq" id="WP_007021830.1">
    <property type="nucleotide sequence ID" value="NZ_CH724126.1"/>
</dbReference>
<reference evidence="2 3" key="1">
    <citation type="submission" date="2006-02" db="EMBL/GenBank/DDBJ databases">
        <authorList>
            <person name="Pinhassi J."/>
            <person name="Pedros-Alio C."/>
            <person name="Ferriera S."/>
            <person name="Johnson J."/>
            <person name="Kravitz S."/>
            <person name="Halpern A."/>
            <person name="Remington K."/>
            <person name="Beeson K."/>
            <person name="Tran B."/>
            <person name="Rogers Y.-H."/>
            <person name="Friedman R."/>
            <person name="Venter J.C."/>
        </authorList>
    </citation>
    <scope>NUCLEOTIDE SEQUENCE [LARGE SCALE GENOMIC DNA]</scope>
    <source>
        <strain evidence="2 3">MED92</strain>
    </source>
</reference>
<accession>A0A7U8GTZ6</accession>
<dbReference type="Pfam" id="PF07995">
    <property type="entry name" value="GSDH"/>
    <property type="match status" value="1"/>
</dbReference>
<keyword evidence="3" id="KW-1185">Reference proteome</keyword>
<dbReference type="InterPro" id="IPR011042">
    <property type="entry name" value="6-blade_b-propeller_TolB-like"/>
</dbReference>
<dbReference type="AlphaFoldDB" id="A0A7U8GTZ6"/>
<dbReference type="InterPro" id="IPR012938">
    <property type="entry name" value="Glc/Sorbosone_DH"/>
</dbReference>
<dbReference type="InterPro" id="IPR011041">
    <property type="entry name" value="Quinoprot_gluc/sorb_DH_b-prop"/>
</dbReference>
<name>A0A7U8GTZ6_NEPCE</name>
<dbReference type="OrthoDB" id="9770043at2"/>
<dbReference type="SUPFAM" id="SSF50952">
    <property type="entry name" value="Soluble quinoprotein glucose dehydrogenase"/>
    <property type="match status" value="1"/>
</dbReference>
<organism evidence="2 3">
    <name type="scientific">Neptuniibacter caesariensis</name>
    <dbReference type="NCBI Taxonomy" id="207954"/>
    <lineage>
        <taxon>Bacteria</taxon>
        <taxon>Pseudomonadati</taxon>
        <taxon>Pseudomonadota</taxon>
        <taxon>Gammaproteobacteria</taxon>
        <taxon>Oceanospirillales</taxon>
        <taxon>Oceanospirillaceae</taxon>
        <taxon>Neptuniibacter</taxon>
    </lineage>
</organism>